<accession>A0A4Q7UAY0</accession>
<gene>
    <name evidence="2" type="ORF">EV382_1427</name>
</gene>
<dbReference type="Proteomes" id="UP000293781">
    <property type="component" value="Unassembled WGS sequence"/>
</dbReference>
<dbReference type="EMBL" id="SHKK01000001">
    <property type="protein sequence ID" value="RZT78245.1"/>
    <property type="molecule type" value="Genomic_DNA"/>
</dbReference>
<feature type="compositionally biased region" description="Polar residues" evidence="1">
    <location>
        <begin position="164"/>
        <end position="193"/>
    </location>
</feature>
<feature type="region of interest" description="Disordered" evidence="1">
    <location>
        <begin position="160"/>
        <end position="193"/>
    </location>
</feature>
<evidence type="ECO:0000313" key="2">
    <source>
        <dbReference type="EMBL" id="RZT78245.1"/>
    </source>
</evidence>
<comment type="caution">
    <text evidence="2">The sequence shown here is derived from an EMBL/GenBank/DDBJ whole genome shotgun (WGS) entry which is preliminary data.</text>
</comment>
<proteinExistence type="predicted"/>
<protein>
    <submittedName>
        <fullName evidence="2">Uncharacterized protein</fullName>
    </submittedName>
</protein>
<keyword evidence="3" id="KW-1185">Reference proteome</keyword>
<organism evidence="2 3">
    <name type="scientific">Micromonospora violae</name>
    <dbReference type="NCBI Taxonomy" id="1278207"/>
    <lineage>
        <taxon>Bacteria</taxon>
        <taxon>Bacillati</taxon>
        <taxon>Actinomycetota</taxon>
        <taxon>Actinomycetes</taxon>
        <taxon>Micromonosporales</taxon>
        <taxon>Micromonosporaceae</taxon>
        <taxon>Micromonospora</taxon>
    </lineage>
</organism>
<dbReference type="AlphaFoldDB" id="A0A4Q7UAY0"/>
<sequence length="193" mass="21291">MDANSVTAICATVIAVASLAVSITEARASRRHNFQSVRPLLSLDCFRMNSGMAGIRIRNAGLGPAIIRVTTLYLDGEELGPWEKQVVDPLRDTFAVWPNFSSLRPGKPIPVGQELIILAVEEYDPARDAEFWAAVTQRIRIHVQYESIYGNERQEAWFEGSPPHRNSLNWQQGGAAGSSTDNDAQVEPSQSLQ</sequence>
<dbReference type="RefSeq" id="WP_130400782.1">
    <property type="nucleotide sequence ID" value="NZ_SHKK01000001.1"/>
</dbReference>
<evidence type="ECO:0000313" key="3">
    <source>
        <dbReference type="Proteomes" id="UP000293781"/>
    </source>
</evidence>
<name>A0A4Q7UAY0_9ACTN</name>
<evidence type="ECO:0000256" key="1">
    <source>
        <dbReference type="SAM" id="MobiDB-lite"/>
    </source>
</evidence>
<dbReference type="OrthoDB" id="3366108at2"/>
<reference evidence="2 3" key="1">
    <citation type="submission" date="2019-02" db="EMBL/GenBank/DDBJ databases">
        <title>Sequencing the genomes of 1000 actinobacteria strains.</title>
        <authorList>
            <person name="Klenk H.-P."/>
        </authorList>
    </citation>
    <scope>NUCLEOTIDE SEQUENCE [LARGE SCALE GENOMIC DNA]</scope>
    <source>
        <strain evidence="2 3">DSM 45888</strain>
    </source>
</reference>